<evidence type="ECO:0000313" key="1">
    <source>
        <dbReference type="EMBL" id="GMH11536.1"/>
    </source>
</evidence>
<name>A0AAD3XP94_NEPGR</name>
<comment type="caution">
    <text evidence="1">The sequence shown here is derived from an EMBL/GenBank/DDBJ whole genome shotgun (WGS) entry which is preliminary data.</text>
</comment>
<gene>
    <name evidence="1" type="ORF">Nepgr_013377</name>
</gene>
<accession>A0AAD3XP94</accession>
<dbReference type="Proteomes" id="UP001279734">
    <property type="component" value="Unassembled WGS sequence"/>
</dbReference>
<keyword evidence="2" id="KW-1185">Reference proteome</keyword>
<reference evidence="1" key="1">
    <citation type="submission" date="2023-05" db="EMBL/GenBank/DDBJ databases">
        <title>Nepenthes gracilis genome sequencing.</title>
        <authorList>
            <person name="Fukushima K."/>
        </authorList>
    </citation>
    <scope>NUCLEOTIDE SEQUENCE</scope>
    <source>
        <strain evidence="1">SING2019-196</strain>
    </source>
</reference>
<protein>
    <submittedName>
        <fullName evidence="1">Uncharacterized protein</fullName>
    </submittedName>
</protein>
<organism evidence="1 2">
    <name type="scientific">Nepenthes gracilis</name>
    <name type="common">Slender pitcher plant</name>
    <dbReference type="NCBI Taxonomy" id="150966"/>
    <lineage>
        <taxon>Eukaryota</taxon>
        <taxon>Viridiplantae</taxon>
        <taxon>Streptophyta</taxon>
        <taxon>Embryophyta</taxon>
        <taxon>Tracheophyta</taxon>
        <taxon>Spermatophyta</taxon>
        <taxon>Magnoliopsida</taxon>
        <taxon>eudicotyledons</taxon>
        <taxon>Gunneridae</taxon>
        <taxon>Pentapetalae</taxon>
        <taxon>Caryophyllales</taxon>
        <taxon>Nepenthaceae</taxon>
        <taxon>Nepenthes</taxon>
    </lineage>
</organism>
<proteinExistence type="predicted"/>
<dbReference type="EMBL" id="BSYO01000011">
    <property type="protein sequence ID" value="GMH11536.1"/>
    <property type="molecule type" value="Genomic_DNA"/>
</dbReference>
<sequence length="136" mass="14385">MLEACPVFGNSGIPSDSDKMCNSSNENITQLMDSEICVAHESSYNLLLKSVADCDGKVEAKLSQFDCPDPDDSTADSCHAAAGCASHHGRVIVGSPLVESIHSKPISYVTGAQSGDAMESFIAERSVHSHDLVEDI</sequence>
<dbReference type="AlphaFoldDB" id="A0AAD3XP94"/>
<evidence type="ECO:0000313" key="2">
    <source>
        <dbReference type="Proteomes" id="UP001279734"/>
    </source>
</evidence>